<dbReference type="EMBL" id="VSRR010000658">
    <property type="protein sequence ID" value="MPC18210.1"/>
    <property type="molecule type" value="Genomic_DNA"/>
</dbReference>
<accession>A0A5B7DA62</accession>
<name>A0A5B7DA62_PORTR</name>
<proteinExistence type="predicted"/>
<dbReference type="Proteomes" id="UP000324222">
    <property type="component" value="Unassembled WGS sequence"/>
</dbReference>
<protein>
    <submittedName>
        <fullName evidence="1">Uncharacterized protein</fullName>
    </submittedName>
</protein>
<dbReference type="AlphaFoldDB" id="A0A5B7DA62"/>
<sequence length="68" mass="7475">MPAANGGLASRLQATLTPLHLYVCASPRRNYLFVLRRSSLYTHALSHAGYLLVTDGYVAISWTVITKP</sequence>
<gene>
    <name evidence="1" type="ORF">E2C01_011088</name>
</gene>
<reference evidence="1 2" key="1">
    <citation type="submission" date="2019-05" db="EMBL/GenBank/DDBJ databases">
        <title>Another draft genome of Portunus trituberculatus and its Hox gene families provides insights of decapod evolution.</title>
        <authorList>
            <person name="Jeong J.-H."/>
            <person name="Song I."/>
            <person name="Kim S."/>
            <person name="Choi T."/>
            <person name="Kim D."/>
            <person name="Ryu S."/>
            <person name="Kim W."/>
        </authorList>
    </citation>
    <scope>NUCLEOTIDE SEQUENCE [LARGE SCALE GENOMIC DNA]</scope>
    <source>
        <tissue evidence="1">Muscle</tissue>
    </source>
</reference>
<keyword evidence="2" id="KW-1185">Reference proteome</keyword>
<organism evidence="1 2">
    <name type="scientific">Portunus trituberculatus</name>
    <name type="common">Swimming crab</name>
    <name type="synonym">Neptunus trituberculatus</name>
    <dbReference type="NCBI Taxonomy" id="210409"/>
    <lineage>
        <taxon>Eukaryota</taxon>
        <taxon>Metazoa</taxon>
        <taxon>Ecdysozoa</taxon>
        <taxon>Arthropoda</taxon>
        <taxon>Crustacea</taxon>
        <taxon>Multicrustacea</taxon>
        <taxon>Malacostraca</taxon>
        <taxon>Eumalacostraca</taxon>
        <taxon>Eucarida</taxon>
        <taxon>Decapoda</taxon>
        <taxon>Pleocyemata</taxon>
        <taxon>Brachyura</taxon>
        <taxon>Eubrachyura</taxon>
        <taxon>Portunoidea</taxon>
        <taxon>Portunidae</taxon>
        <taxon>Portuninae</taxon>
        <taxon>Portunus</taxon>
    </lineage>
</organism>
<comment type="caution">
    <text evidence="1">The sequence shown here is derived from an EMBL/GenBank/DDBJ whole genome shotgun (WGS) entry which is preliminary data.</text>
</comment>
<evidence type="ECO:0000313" key="1">
    <source>
        <dbReference type="EMBL" id="MPC18210.1"/>
    </source>
</evidence>
<evidence type="ECO:0000313" key="2">
    <source>
        <dbReference type="Proteomes" id="UP000324222"/>
    </source>
</evidence>